<name>A0A6P4ZTN8_BRABE</name>
<dbReference type="OrthoDB" id="10310135at2759"/>
<evidence type="ECO:0000313" key="2">
    <source>
        <dbReference type="Proteomes" id="UP000515135"/>
    </source>
</evidence>
<dbReference type="Proteomes" id="UP000515135">
    <property type="component" value="Unplaced"/>
</dbReference>
<dbReference type="GeneID" id="109476457"/>
<dbReference type="KEGG" id="bbel:109476457"/>
<evidence type="ECO:0000256" key="1">
    <source>
        <dbReference type="SAM" id="MobiDB-lite"/>
    </source>
</evidence>
<dbReference type="RefSeq" id="XP_019632951.1">
    <property type="nucleotide sequence ID" value="XM_019777392.1"/>
</dbReference>
<gene>
    <name evidence="3" type="primary">LOC109476457</name>
</gene>
<feature type="region of interest" description="Disordered" evidence="1">
    <location>
        <begin position="431"/>
        <end position="471"/>
    </location>
</feature>
<accession>A0A6P4ZTN8</accession>
<dbReference type="AlphaFoldDB" id="A0A6P4ZTN8"/>
<keyword evidence="2" id="KW-1185">Reference proteome</keyword>
<sequence>MGHALSFFCRQRKTRSDDQVLAVPYNGSKSQHTDLQIQRARFLYSCQVQFAMREAAVVQRGELVLKFPAGNRHIPPLLFLVPDLHGPMVRAAFKRTIEEGEVYDATETIRRWSKRPFSPRAFDIWQPFVTNGITMCSGSKDPSQAWQLPFLAMYYRKREADDAITYQDILFQFTQDPEQYQPRDLMVKAQRPLEIIIVNGEVSAAPEDTDEVPDDQLRQVEDDGLLSTLWNISRSDSSTSARAESALMATYLMDRLNTTKQLENFTFLVIPCTHQVVISDAVHPLPAVRCRLKLPDWGRASETVLVVRDGPIQSVNIVDLERSGHVSAILGGNYLVPLKHTTVNGTSVLKGDVLRIIRRWARSWRKTGRVLIEYSSTSKGPWQESGNGGGEKGETGQGVPFGSVFAFLKISKGAQQADPFRWRMDALSRETTKRNELGSGHQDTGNEPDNGTDVTDMGMREWSNASDVITG</sequence>
<evidence type="ECO:0000313" key="3">
    <source>
        <dbReference type="RefSeq" id="XP_019632951.1"/>
    </source>
</evidence>
<reference evidence="3" key="1">
    <citation type="submission" date="2025-08" db="UniProtKB">
        <authorList>
            <consortium name="RefSeq"/>
        </authorList>
    </citation>
    <scope>IDENTIFICATION</scope>
    <source>
        <tissue evidence="3">Gonad</tissue>
    </source>
</reference>
<feature type="compositionally biased region" description="Polar residues" evidence="1">
    <location>
        <begin position="441"/>
        <end position="453"/>
    </location>
</feature>
<protein>
    <submittedName>
        <fullName evidence="3">Uncharacterized protein LOC109476457</fullName>
    </submittedName>
</protein>
<proteinExistence type="predicted"/>
<organism evidence="2 3">
    <name type="scientific">Branchiostoma belcheri</name>
    <name type="common">Amphioxus</name>
    <dbReference type="NCBI Taxonomy" id="7741"/>
    <lineage>
        <taxon>Eukaryota</taxon>
        <taxon>Metazoa</taxon>
        <taxon>Chordata</taxon>
        <taxon>Cephalochordata</taxon>
        <taxon>Leptocardii</taxon>
        <taxon>Amphioxiformes</taxon>
        <taxon>Branchiostomatidae</taxon>
        <taxon>Branchiostoma</taxon>
    </lineage>
</organism>